<dbReference type="InterPro" id="IPR036390">
    <property type="entry name" value="WH_DNA-bd_sf"/>
</dbReference>
<accession>A0A3D9HI70</accession>
<dbReference type="Pfam" id="PF00126">
    <property type="entry name" value="HTH_1"/>
    <property type="match status" value="1"/>
</dbReference>
<dbReference type="GO" id="GO:0003700">
    <property type="term" value="F:DNA-binding transcription factor activity"/>
    <property type="evidence" value="ECO:0007669"/>
    <property type="project" value="InterPro"/>
</dbReference>
<dbReference type="InterPro" id="IPR005119">
    <property type="entry name" value="LysR_subst-bd"/>
</dbReference>
<feature type="domain" description="HTH lysR-type" evidence="5">
    <location>
        <begin position="1"/>
        <end position="59"/>
    </location>
</feature>
<evidence type="ECO:0000259" key="5">
    <source>
        <dbReference type="PROSITE" id="PS50931"/>
    </source>
</evidence>
<proteinExistence type="inferred from homology"/>
<organism evidence="6 7">
    <name type="scientific">Aestuariispira insulae</name>
    <dbReference type="NCBI Taxonomy" id="1461337"/>
    <lineage>
        <taxon>Bacteria</taxon>
        <taxon>Pseudomonadati</taxon>
        <taxon>Pseudomonadota</taxon>
        <taxon>Alphaproteobacteria</taxon>
        <taxon>Rhodospirillales</taxon>
        <taxon>Kiloniellaceae</taxon>
        <taxon>Aestuariispira</taxon>
    </lineage>
</organism>
<evidence type="ECO:0000313" key="6">
    <source>
        <dbReference type="EMBL" id="RED48656.1"/>
    </source>
</evidence>
<sequence length="295" mass="33049">MSRFSQYQTFIAILDSGSLSGAARALNISPSAVSKQIGLLEQQLGSQLLLRDNRRVSATVEGAAFYKAAKDILARVAEAEDGIHRNRSEISGLIRISCSKSLARSPLFDHLAAFRAEHPLIRYDIRMTDRIENLDGLDFAFRLGALGDSSRHFAKRLVQSRLVCCASPAYIARHGKPETLSQLNDHPLMILMPDNLSDQLRRFLRDEKIILDRQRHHGCDDVETVYQSVRAGLAPGLMLSLTIEQEMRQGLFIDLLPDENLPVKDLSLVSKDLSLAPRKHRLFREFMTASFQAAP</sequence>
<dbReference type="OrthoDB" id="9812435at2"/>
<comment type="caution">
    <text evidence="6">The sequence shown here is derived from an EMBL/GenBank/DDBJ whole genome shotgun (WGS) entry which is preliminary data.</text>
</comment>
<keyword evidence="4" id="KW-0804">Transcription</keyword>
<protein>
    <submittedName>
        <fullName evidence="6">DNA-binding transcriptional LysR family regulator</fullName>
    </submittedName>
</protein>
<keyword evidence="3 6" id="KW-0238">DNA-binding</keyword>
<gene>
    <name evidence="6" type="ORF">DFP90_107161</name>
</gene>
<reference evidence="6 7" key="1">
    <citation type="submission" date="2018-07" db="EMBL/GenBank/DDBJ databases">
        <title>Genomic Encyclopedia of Type Strains, Phase III (KMG-III): the genomes of soil and plant-associated and newly described type strains.</title>
        <authorList>
            <person name="Whitman W."/>
        </authorList>
    </citation>
    <scope>NUCLEOTIDE SEQUENCE [LARGE SCALE GENOMIC DNA]</scope>
    <source>
        <strain evidence="6 7">CECT 8488</strain>
    </source>
</reference>
<dbReference type="InterPro" id="IPR036388">
    <property type="entry name" value="WH-like_DNA-bd_sf"/>
</dbReference>
<dbReference type="InterPro" id="IPR058163">
    <property type="entry name" value="LysR-type_TF_proteobact-type"/>
</dbReference>
<evidence type="ECO:0000256" key="4">
    <source>
        <dbReference type="ARBA" id="ARBA00023163"/>
    </source>
</evidence>
<keyword evidence="2" id="KW-0805">Transcription regulation</keyword>
<dbReference type="Proteomes" id="UP000256845">
    <property type="component" value="Unassembled WGS sequence"/>
</dbReference>
<dbReference type="PROSITE" id="PS50931">
    <property type="entry name" value="HTH_LYSR"/>
    <property type="match status" value="1"/>
</dbReference>
<dbReference type="AlphaFoldDB" id="A0A3D9HI70"/>
<dbReference type="InterPro" id="IPR000847">
    <property type="entry name" value="LysR_HTH_N"/>
</dbReference>
<dbReference type="SUPFAM" id="SSF53850">
    <property type="entry name" value="Periplasmic binding protein-like II"/>
    <property type="match status" value="1"/>
</dbReference>
<keyword evidence="7" id="KW-1185">Reference proteome</keyword>
<evidence type="ECO:0000313" key="7">
    <source>
        <dbReference type="Proteomes" id="UP000256845"/>
    </source>
</evidence>
<dbReference type="PANTHER" id="PTHR30537:SF5">
    <property type="entry name" value="HTH-TYPE TRANSCRIPTIONAL ACTIVATOR TTDR-RELATED"/>
    <property type="match status" value="1"/>
</dbReference>
<dbReference type="FunFam" id="1.10.10.10:FF:000001">
    <property type="entry name" value="LysR family transcriptional regulator"/>
    <property type="match status" value="1"/>
</dbReference>
<dbReference type="CDD" id="cd08422">
    <property type="entry name" value="PBP2_CrgA_like"/>
    <property type="match status" value="1"/>
</dbReference>
<dbReference type="RefSeq" id="WP_115937598.1">
    <property type="nucleotide sequence ID" value="NZ_QRDW01000007.1"/>
</dbReference>
<dbReference type="PRINTS" id="PR00039">
    <property type="entry name" value="HTHLYSR"/>
</dbReference>
<dbReference type="PANTHER" id="PTHR30537">
    <property type="entry name" value="HTH-TYPE TRANSCRIPTIONAL REGULATOR"/>
    <property type="match status" value="1"/>
</dbReference>
<dbReference type="Pfam" id="PF03466">
    <property type="entry name" value="LysR_substrate"/>
    <property type="match status" value="1"/>
</dbReference>
<dbReference type="Gene3D" id="1.10.10.10">
    <property type="entry name" value="Winged helix-like DNA-binding domain superfamily/Winged helix DNA-binding domain"/>
    <property type="match status" value="1"/>
</dbReference>
<comment type="similarity">
    <text evidence="1">Belongs to the LysR transcriptional regulatory family.</text>
</comment>
<dbReference type="EMBL" id="QRDW01000007">
    <property type="protein sequence ID" value="RED48656.1"/>
    <property type="molecule type" value="Genomic_DNA"/>
</dbReference>
<evidence type="ECO:0000256" key="1">
    <source>
        <dbReference type="ARBA" id="ARBA00009437"/>
    </source>
</evidence>
<dbReference type="SUPFAM" id="SSF46785">
    <property type="entry name" value="Winged helix' DNA-binding domain"/>
    <property type="match status" value="1"/>
</dbReference>
<dbReference type="GO" id="GO:0003677">
    <property type="term" value="F:DNA binding"/>
    <property type="evidence" value="ECO:0007669"/>
    <property type="project" value="UniProtKB-KW"/>
</dbReference>
<evidence type="ECO:0000256" key="3">
    <source>
        <dbReference type="ARBA" id="ARBA00023125"/>
    </source>
</evidence>
<dbReference type="Gene3D" id="3.40.190.290">
    <property type="match status" value="1"/>
</dbReference>
<evidence type="ECO:0000256" key="2">
    <source>
        <dbReference type="ARBA" id="ARBA00023015"/>
    </source>
</evidence>
<name>A0A3D9HI70_9PROT</name>